<protein>
    <recommendedName>
        <fullName evidence="2">C2 domain-containing protein</fullName>
    </recommendedName>
</protein>
<name>A0A9W7DZR6_9STRA</name>
<dbReference type="InterPro" id="IPR046985">
    <property type="entry name" value="IP5"/>
</dbReference>
<dbReference type="Pfam" id="PF00168">
    <property type="entry name" value="C2"/>
    <property type="match status" value="1"/>
</dbReference>
<sequence>MDDQNSAGARSPPAPPASTVSEESDHSESLAESKDTPIGRHMLESPHCPHHHLKMRMNVYIASVNMGNALPSQADLEELLPDDGGGLYDIIVLGAQESTFSVVANEDGEDETSTRISTANGKADAASAQGSYHRSSTSANANKDRRSTASRKSSLALPTKLISDVTSTISSGLNAAASTVRSSMATDNTSLNIKNAPNKEKWGSNTTPRRMSNVANTLTHAIPDSSFSSANDTKVLHARISKRLPSFTPVVRYQRGEMRLHVYIRNSLCPAVSDVEVAAENTGLAHLLANKGGIVARITLGETSLSFLSCHLQAHEGKEHYHRRCADLKEILRGTKCGGHKRYDVSILSHHMFVLGDLNFRVDLPKEKVVELLKTKKYAEVYGGDELANGVAMGDCLSNFNLADCSSFAPTFKVKRHVVGSIEDGKSVDEVYNLQRTPSYCDRILWHSLDGLEEDVSNTSFFPVTKYAASDHNPVAGTFTVDVIENVNQKCHIPSAILPRRETLLETDSNTKKQFDHDHNVDSSQIIKHNETFLEDFNLDDAETVGEKKKHQDKEADPELDGDSDEDSKEADSDEDSDEGKVCHLIFSHMRATNLTEMDSQLAGGGSDPYVSFVPLTEHLLTHKHMKHVTKLPPGHTAASYFYKFPKTKTIRHNCNPKWDDVIDLELNVKNKHELRHNKFIALTLMDHDDYSEDDVIGTVVLNLCAFVHPDHGQKQGHTQRGDKEVMVKSNNSDSSGASNIGNIISGIFKSSASFNDSGNALSLSRPVIKNGMVQGHFECEAEIVWVDVDYYGAGGARSSISGMNGGIARGGCCAIS</sequence>
<reference evidence="4" key="1">
    <citation type="journal article" date="2023" name="Commun. Biol.">
        <title>Genome analysis of Parmales, the sister group of diatoms, reveals the evolutionary specialization of diatoms from phago-mixotrophs to photoautotrophs.</title>
        <authorList>
            <person name="Ban H."/>
            <person name="Sato S."/>
            <person name="Yoshikawa S."/>
            <person name="Yamada K."/>
            <person name="Nakamura Y."/>
            <person name="Ichinomiya M."/>
            <person name="Sato N."/>
            <person name="Blanc-Mathieu R."/>
            <person name="Endo H."/>
            <person name="Kuwata A."/>
            <person name="Ogata H."/>
        </authorList>
    </citation>
    <scope>NUCLEOTIDE SEQUENCE [LARGE SCALE GENOMIC DNA]</scope>
    <source>
        <strain evidence="4">NIES 3701</strain>
    </source>
</reference>
<keyword evidence="4" id="KW-1185">Reference proteome</keyword>
<dbReference type="SUPFAM" id="SSF49562">
    <property type="entry name" value="C2 domain (Calcium/lipid-binding domain, CaLB)"/>
    <property type="match status" value="1"/>
</dbReference>
<dbReference type="PANTHER" id="PTHR11200">
    <property type="entry name" value="INOSITOL 5-PHOSPHATASE"/>
    <property type="match status" value="1"/>
</dbReference>
<dbReference type="SMART" id="SM00128">
    <property type="entry name" value="IPPc"/>
    <property type="match status" value="1"/>
</dbReference>
<feature type="compositionally biased region" description="Low complexity" evidence="1">
    <location>
        <begin position="1"/>
        <end position="21"/>
    </location>
</feature>
<dbReference type="PANTHER" id="PTHR11200:SF275">
    <property type="entry name" value="LD06095P"/>
    <property type="match status" value="1"/>
</dbReference>
<evidence type="ECO:0000259" key="2">
    <source>
        <dbReference type="PROSITE" id="PS50004"/>
    </source>
</evidence>
<dbReference type="SUPFAM" id="SSF56219">
    <property type="entry name" value="DNase I-like"/>
    <property type="match status" value="1"/>
</dbReference>
<feature type="compositionally biased region" description="Basic and acidic residues" evidence="1">
    <location>
        <begin position="23"/>
        <end position="44"/>
    </location>
</feature>
<dbReference type="Proteomes" id="UP001165085">
    <property type="component" value="Unassembled WGS sequence"/>
</dbReference>
<feature type="domain" description="C2" evidence="2">
    <location>
        <begin position="563"/>
        <end position="718"/>
    </location>
</feature>
<dbReference type="InterPro" id="IPR000300">
    <property type="entry name" value="IPPc"/>
</dbReference>
<dbReference type="InterPro" id="IPR036691">
    <property type="entry name" value="Endo/exonu/phosph_ase_sf"/>
</dbReference>
<feature type="compositionally biased region" description="Acidic residues" evidence="1">
    <location>
        <begin position="558"/>
        <end position="578"/>
    </location>
</feature>
<dbReference type="PROSITE" id="PS50004">
    <property type="entry name" value="C2"/>
    <property type="match status" value="1"/>
</dbReference>
<proteinExistence type="predicted"/>
<dbReference type="InterPro" id="IPR000008">
    <property type="entry name" value="C2_dom"/>
</dbReference>
<dbReference type="Gene3D" id="3.60.10.10">
    <property type="entry name" value="Endonuclease/exonuclease/phosphatase"/>
    <property type="match status" value="1"/>
</dbReference>
<dbReference type="Gene3D" id="2.60.40.150">
    <property type="entry name" value="C2 domain"/>
    <property type="match status" value="1"/>
</dbReference>
<feature type="region of interest" description="Disordered" evidence="1">
    <location>
        <begin position="1"/>
        <end position="47"/>
    </location>
</feature>
<evidence type="ECO:0000313" key="4">
    <source>
        <dbReference type="Proteomes" id="UP001165085"/>
    </source>
</evidence>
<organism evidence="3 4">
    <name type="scientific">Triparma strigata</name>
    <dbReference type="NCBI Taxonomy" id="1606541"/>
    <lineage>
        <taxon>Eukaryota</taxon>
        <taxon>Sar</taxon>
        <taxon>Stramenopiles</taxon>
        <taxon>Ochrophyta</taxon>
        <taxon>Bolidophyceae</taxon>
        <taxon>Parmales</taxon>
        <taxon>Triparmaceae</taxon>
        <taxon>Triparma</taxon>
    </lineage>
</organism>
<feature type="region of interest" description="Disordered" evidence="1">
    <location>
        <begin position="545"/>
        <end position="579"/>
    </location>
</feature>
<dbReference type="EMBL" id="BRXY01000041">
    <property type="protein sequence ID" value="GMH56713.1"/>
    <property type="molecule type" value="Genomic_DNA"/>
</dbReference>
<evidence type="ECO:0000313" key="3">
    <source>
        <dbReference type="EMBL" id="GMH56713.1"/>
    </source>
</evidence>
<gene>
    <name evidence="3" type="ORF">TrST_g10878</name>
</gene>
<dbReference type="CDD" id="cd00030">
    <property type="entry name" value="C2"/>
    <property type="match status" value="1"/>
</dbReference>
<dbReference type="AlphaFoldDB" id="A0A9W7DZR6"/>
<dbReference type="OrthoDB" id="62798at2759"/>
<evidence type="ECO:0000256" key="1">
    <source>
        <dbReference type="SAM" id="MobiDB-lite"/>
    </source>
</evidence>
<feature type="region of interest" description="Disordered" evidence="1">
    <location>
        <begin position="189"/>
        <end position="208"/>
    </location>
</feature>
<dbReference type="SMART" id="SM00239">
    <property type="entry name" value="C2"/>
    <property type="match status" value="1"/>
</dbReference>
<dbReference type="Pfam" id="PF22669">
    <property type="entry name" value="Exo_endo_phos2"/>
    <property type="match status" value="1"/>
</dbReference>
<dbReference type="InterPro" id="IPR035892">
    <property type="entry name" value="C2_domain_sf"/>
</dbReference>
<feature type="compositionally biased region" description="Basic and acidic residues" evidence="1">
    <location>
        <begin position="545"/>
        <end position="557"/>
    </location>
</feature>
<accession>A0A9W7DZR6</accession>
<feature type="compositionally biased region" description="Polar residues" evidence="1">
    <location>
        <begin position="128"/>
        <end position="141"/>
    </location>
</feature>
<feature type="region of interest" description="Disordered" evidence="1">
    <location>
        <begin position="104"/>
        <end position="155"/>
    </location>
</feature>
<dbReference type="GO" id="GO:0004439">
    <property type="term" value="F:phosphatidylinositol-4,5-bisphosphate 5-phosphatase activity"/>
    <property type="evidence" value="ECO:0007669"/>
    <property type="project" value="TreeGrafter"/>
</dbReference>
<dbReference type="GO" id="GO:0046856">
    <property type="term" value="P:phosphatidylinositol dephosphorylation"/>
    <property type="evidence" value="ECO:0007669"/>
    <property type="project" value="InterPro"/>
</dbReference>
<comment type="caution">
    <text evidence="3">The sequence shown here is derived from an EMBL/GenBank/DDBJ whole genome shotgun (WGS) entry which is preliminary data.</text>
</comment>